<protein>
    <submittedName>
        <fullName evidence="4">Outer membrane protein A</fullName>
    </submittedName>
</protein>
<dbReference type="Gene3D" id="2.40.160.20">
    <property type="match status" value="1"/>
</dbReference>
<feature type="signal peptide" evidence="2">
    <location>
        <begin position="1"/>
        <end position="23"/>
    </location>
</feature>
<keyword evidence="1 2" id="KW-0732">Signal</keyword>
<gene>
    <name evidence="4" type="primary">ompA</name>
    <name evidence="4" type="ORF">MSP8886_03606</name>
</gene>
<sequence>MKKILPVLASTAALISFSAAAQAENTMTNDHGFYVGGNYGYVKIDGQDSFDDHNDVKEGVLGYRLNPYLALEGSYIDFGDYGNSLASASTDGYTAALKAILPLGDRLELFAKGGQLWYKTDYKTAVGNNSNDDKGVFAGAGVGFKVTENFLLNAQYTWYDTKMDAKDIEQNGTGKTNTDFKQATVGAEYRF</sequence>
<dbReference type="InterPro" id="IPR011250">
    <property type="entry name" value="OMP/PagP_B-barrel"/>
</dbReference>
<dbReference type="Proteomes" id="UP000092544">
    <property type="component" value="Unassembled WGS sequence"/>
</dbReference>
<evidence type="ECO:0000256" key="1">
    <source>
        <dbReference type="ARBA" id="ARBA00022729"/>
    </source>
</evidence>
<feature type="domain" description="Outer membrane protein beta-barrel" evidence="3">
    <location>
        <begin position="10"/>
        <end position="191"/>
    </location>
</feature>
<organism evidence="4 5">
    <name type="scientific">Marinomonas spartinae</name>
    <dbReference type="NCBI Taxonomy" id="1792290"/>
    <lineage>
        <taxon>Bacteria</taxon>
        <taxon>Pseudomonadati</taxon>
        <taxon>Pseudomonadota</taxon>
        <taxon>Gammaproteobacteria</taxon>
        <taxon>Oceanospirillales</taxon>
        <taxon>Oceanospirillaceae</taxon>
        <taxon>Marinomonas</taxon>
    </lineage>
</organism>
<dbReference type="RefSeq" id="WP_067019029.1">
    <property type="nucleotide sequence ID" value="NZ_FLOB01000012.1"/>
</dbReference>
<feature type="chain" id="PRO_5008379239" evidence="2">
    <location>
        <begin position="24"/>
        <end position="191"/>
    </location>
</feature>
<proteinExistence type="predicted"/>
<evidence type="ECO:0000313" key="4">
    <source>
        <dbReference type="EMBL" id="SBS36207.1"/>
    </source>
</evidence>
<keyword evidence="5" id="KW-1185">Reference proteome</keyword>
<dbReference type="OrthoDB" id="7620169at2"/>
<accession>A0A1A8TRN9</accession>
<evidence type="ECO:0000256" key="2">
    <source>
        <dbReference type="SAM" id="SignalP"/>
    </source>
</evidence>
<reference evidence="4 5" key="1">
    <citation type="submission" date="2016-06" db="EMBL/GenBank/DDBJ databases">
        <authorList>
            <person name="Kjaerup R.B."/>
            <person name="Dalgaard T.S."/>
            <person name="Juul-Madsen H.R."/>
        </authorList>
    </citation>
    <scope>NUCLEOTIDE SEQUENCE [LARGE SCALE GENOMIC DNA]</scope>
    <source>
        <strain evidence="4 5">CECT 8886</strain>
    </source>
</reference>
<dbReference type="InterPro" id="IPR027385">
    <property type="entry name" value="Beta-barrel_OMP"/>
</dbReference>
<dbReference type="Pfam" id="PF13505">
    <property type="entry name" value="OMP_b-brl"/>
    <property type="match status" value="1"/>
</dbReference>
<evidence type="ECO:0000313" key="5">
    <source>
        <dbReference type="Proteomes" id="UP000092544"/>
    </source>
</evidence>
<dbReference type="EMBL" id="FLOB01000012">
    <property type="protein sequence ID" value="SBS36207.1"/>
    <property type="molecule type" value="Genomic_DNA"/>
</dbReference>
<dbReference type="SUPFAM" id="SSF56925">
    <property type="entry name" value="OMPA-like"/>
    <property type="match status" value="1"/>
</dbReference>
<dbReference type="STRING" id="1792290.MSP8886_03606"/>
<dbReference type="AlphaFoldDB" id="A0A1A8TRN9"/>
<name>A0A1A8TRN9_9GAMM</name>
<evidence type="ECO:0000259" key="3">
    <source>
        <dbReference type="Pfam" id="PF13505"/>
    </source>
</evidence>